<dbReference type="GO" id="GO:0003958">
    <property type="term" value="F:NADPH-hemoprotein reductase activity"/>
    <property type="evidence" value="ECO:0007669"/>
    <property type="project" value="UniProtKB-EC"/>
</dbReference>
<keyword evidence="1" id="KW-0285">Flavoprotein</keyword>
<dbReference type="RefSeq" id="WP_159268787.1">
    <property type="nucleotide sequence ID" value="NZ_CACSIK010000001.1"/>
</dbReference>
<dbReference type="Gene3D" id="3.40.50.360">
    <property type="match status" value="1"/>
</dbReference>
<dbReference type="Proteomes" id="UP000435877">
    <property type="component" value="Unassembled WGS sequence"/>
</dbReference>
<dbReference type="GO" id="GO:0005829">
    <property type="term" value="C:cytosol"/>
    <property type="evidence" value="ECO:0007669"/>
    <property type="project" value="TreeGrafter"/>
</dbReference>
<evidence type="ECO:0000313" key="10">
    <source>
        <dbReference type="Proteomes" id="UP000435877"/>
    </source>
</evidence>
<keyword evidence="3" id="KW-0813">Transport</keyword>
<dbReference type="EC" id="1.6.2.4" evidence="4"/>
<dbReference type="SUPFAM" id="SSF52343">
    <property type="entry name" value="Ferredoxin reductase-like, C-terminal NADP-linked domain"/>
    <property type="match status" value="1"/>
</dbReference>
<dbReference type="Pfam" id="PF00175">
    <property type="entry name" value="NAD_binding_1"/>
    <property type="match status" value="1"/>
</dbReference>
<accession>A0A5S9P732</accession>
<dbReference type="Proteomes" id="UP000439591">
    <property type="component" value="Unassembled WGS sequence"/>
</dbReference>
<dbReference type="EMBL" id="CACSIM010000002">
    <property type="protein sequence ID" value="CAA0099205.1"/>
    <property type="molecule type" value="Genomic_DNA"/>
</dbReference>
<dbReference type="GO" id="GO:0010181">
    <property type="term" value="F:FMN binding"/>
    <property type="evidence" value="ECO:0007669"/>
    <property type="project" value="InterPro"/>
</dbReference>
<dbReference type="OrthoDB" id="9816402at2"/>
<dbReference type="PROSITE" id="PS50902">
    <property type="entry name" value="FLAVODOXIN_LIKE"/>
    <property type="match status" value="1"/>
</dbReference>
<dbReference type="AlphaFoldDB" id="A0A5S9P732"/>
<evidence type="ECO:0000256" key="1">
    <source>
        <dbReference type="ARBA" id="ARBA00022630"/>
    </source>
</evidence>
<dbReference type="InterPro" id="IPR029039">
    <property type="entry name" value="Flavoprotein-like_sf"/>
</dbReference>
<evidence type="ECO:0000313" key="8">
    <source>
        <dbReference type="EMBL" id="CAA0091866.1"/>
    </source>
</evidence>
<keyword evidence="9" id="KW-0560">Oxidoreductase</keyword>
<evidence type="ECO:0000256" key="2">
    <source>
        <dbReference type="ARBA" id="ARBA00022643"/>
    </source>
</evidence>
<dbReference type="GO" id="GO:0050660">
    <property type="term" value="F:flavin adenine dinucleotide binding"/>
    <property type="evidence" value="ECO:0007669"/>
    <property type="project" value="TreeGrafter"/>
</dbReference>
<evidence type="ECO:0000313" key="9">
    <source>
        <dbReference type="EMBL" id="CAA0099205.1"/>
    </source>
</evidence>
<gene>
    <name evidence="9" type="primary">cysJ</name>
    <name evidence="8" type="ORF">IHBHHGIJ_02212</name>
    <name evidence="9" type="ORF">KFEGEMFD_01814</name>
</gene>
<keyword evidence="3" id="KW-0249">Electron transport</keyword>
<dbReference type="InterPro" id="IPR008254">
    <property type="entry name" value="Flavodoxin/NO_synth"/>
</dbReference>
<organism evidence="9 11">
    <name type="scientific">Zhongshania aliphaticivorans</name>
    <dbReference type="NCBI Taxonomy" id="1470434"/>
    <lineage>
        <taxon>Bacteria</taxon>
        <taxon>Pseudomonadati</taxon>
        <taxon>Pseudomonadota</taxon>
        <taxon>Gammaproteobacteria</taxon>
        <taxon>Cellvibrionales</taxon>
        <taxon>Spongiibacteraceae</taxon>
        <taxon>Zhongshania</taxon>
    </lineage>
</organism>
<keyword evidence="5" id="KW-1133">Transmembrane helix</keyword>
<dbReference type="InterPro" id="IPR001094">
    <property type="entry name" value="Flavdoxin-like"/>
</dbReference>
<dbReference type="InterPro" id="IPR017938">
    <property type="entry name" value="Riboflavin_synthase-like_b-brl"/>
</dbReference>
<dbReference type="InterPro" id="IPR001433">
    <property type="entry name" value="OxRdtase_FAD/NAD-bd"/>
</dbReference>
<dbReference type="InterPro" id="IPR039261">
    <property type="entry name" value="FNR_nucleotide-bd"/>
</dbReference>
<dbReference type="EMBL" id="CACSIK010000001">
    <property type="protein sequence ID" value="CAA0091866.1"/>
    <property type="molecule type" value="Genomic_DNA"/>
</dbReference>
<keyword evidence="5" id="KW-0472">Membrane</keyword>
<feature type="domain" description="Flavodoxin-like" evidence="6">
    <location>
        <begin position="48"/>
        <end position="189"/>
    </location>
</feature>
<evidence type="ECO:0000259" key="6">
    <source>
        <dbReference type="PROSITE" id="PS50902"/>
    </source>
</evidence>
<evidence type="ECO:0000256" key="5">
    <source>
        <dbReference type="SAM" id="Phobius"/>
    </source>
</evidence>
<dbReference type="PANTHER" id="PTHR19384">
    <property type="entry name" value="NITRIC OXIDE SYNTHASE-RELATED"/>
    <property type="match status" value="1"/>
</dbReference>
<evidence type="ECO:0000256" key="4">
    <source>
        <dbReference type="ARBA" id="ARBA00023797"/>
    </source>
</evidence>
<name>A0A5S9P732_9GAMM</name>
<reference evidence="10 11" key="1">
    <citation type="submission" date="2019-11" db="EMBL/GenBank/DDBJ databases">
        <authorList>
            <person name="Holert J."/>
        </authorList>
    </citation>
    <scope>NUCLEOTIDE SEQUENCE [LARGE SCALE GENOMIC DNA]</scope>
    <source>
        <strain evidence="9">BC3_2A</strain>
        <strain evidence="8">SB11_1A</strain>
    </source>
</reference>
<evidence type="ECO:0000256" key="3">
    <source>
        <dbReference type="ARBA" id="ARBA00022982"/>
    </source>
</evidence>
<feature type="domain" description="FAD-binding FR-type" evidence="7">
    <location>
        <begin position="206"/>
        <end position="381"/>
    </location>
</feature>
<dbReference type="SUPFAM" id="SSF52218">
    <property type="entry name" value="Flavoproteins"/>
    <property type="match status" value="1"/>
</dbReference>
<dbReference type="Pfam" id="PF00258">
    <property type="entry name" value="Flavodoxin_1"/>
    <property type="match status" value="1"/>
</dbReference>
<dbReference type="PRINTS" id="PR00369">
    <property type="entry name" value="FLAVODOXIN"/>
</dbReference>
<keyword evidence="10" id="KW-1185">Reference proteome</keyword>
<protein>
    <recommendedName>
        <fullName evidence="4">NADPH--hemoprotein reductase</fullName>
        <ecNumber evidence="4">1.6.2.4</ecNumber>
    </recommendedName>
</protein>
<evidence type="ECO:0000313" key="11">
    <source>
        <dbReference type="Proteomes" id="UP000439591"/>
    </source>
</evidence>
<dbReference type="PROSITE" id="PS51384">
    <property type="entry name" value="FAD_FR"/>
    <property type="match status" value="1"/>
</dbReference>
<dbReference type="PANTHER" id="PTHR19384:SF17">
    <property type="entry name" value="NADPH--CYTOCHROME P450 REDUCTASE"/>
    <property type="match status" value="1"/>
</dbReference>
<feature type="transmembrane region" description="Helical" evidence="5">
    <location>
        <begin position="6"/>
        <end position="26"/>
    </location>
</feature>
<evidence type="ECO:0000259" key="7">
    <source>
        <dbReference type="PROSITE" id="PS51384"/>
    </source>
</evidence>
<dbReference type="InterPro" id="IPR017927">
    <property type="entry name" value="FAD-bd_FR_type"/>
</dbReference>
<proteinExistence type="predicted"/>
<dbReference type="Gene3D" id="3.40.50.80">
    <property type="entry name" value="Nucleotide-binding domain of ferredoxin-NADP reductase (FNR) module"/>
    <property type="match status" value="1"/>
</dbReference>
<keyword evidence="2" id="KW-0288">FMN</keyword>
<sequence length="520" mass="57161">MAMWERVIWVLLVSGLYLMLCAYCMWRWRRHHHRSDGDNAFADTSASVLVAYASQSGSALALATSSAKALQSAGPVRVLPLDRVDGDVLAETQHAFFVASTYGEGEPPDNGNRFAQKYFKKQSAQFSHLKFAVLALGDSAYQHFCAFGHMLHSGMADHGAIAAFDTLELDGSNAGTQSEIMQRWYRQLAHFGDDETSISEFIPAVAEYQSWRLDYRKVVNSGSPGEPLVYLSLLPPTNQNELAEQWQAGDIAEIIPFNSVKRCGEVAAQLGFDLNAELELDGERITLGAELARRDLAKIARADVANLALEGLAGWLAQLPLLIKREYSIASVPHCGSLDLLVRVQCTDGVPGVASNCLGRHLAVGDTVSLHIRSNPLFHSPTVSRPLILIGNGSGFAGLRAHLQERVHAGCKNNWLIYGERSPDADRIFSHELNEWQNKGYLPHIDLTFSRCSRQPAYVQDAILANADELKAWLAMGAAIYVCGSRNGMAESVDQQLRALMGNNAIDDLSRSGLYRRDVY</sequence>
<dbReference type="PRINTS" id="PR00371">
    <property type="entry name" value="FPNCR"/>
</dbReference>
<dbReference type="SUPFAM" id="SSF63380">
    <property type="entry name" value="Riboflavin synthase domain-like"/>
    <property type="match status" value="1"/>
</dbReference>
<keyword evidence="5" id="KW-0812">Transmembrane</keyword>
<dbReference type="InterPro" id="IPR001709">
    <property type="entry name" value="Flavoprot_Pyr_Nucl_cyt_Rdtase"/>
</dbReference>